<keyword evidence="1" id="KW-0812">Transmembrane</keyword>
<evidence type="ECO:0000313" key="3">
    <source>
        <dbReference type="Proteomes" id="UP001302949"/>
    </source>
</evidence>
<evidence type="ECO:0000256" key="1">
    <source>
        <dbReference type="SAM" id="Phobius"/>
    </source>
</evidence>
<comment type="caution">
    <text evidence="2">The sequence shown here is derived from an EMBL/GenBank/DDBJ whole genome shotgun (WGS) entry which is preliminary data.</text>
</comment>
<gene>
    <name evidence="2" type="ORF">VB248_08115</name>
</gene>
<protein>
    <submittedName>
        <fullName evidence="2">Uncharacterized protein</fullName>
    </submittedName>
</protein>
<keyword evidence="3" id="KW-1185">Reference proteome</keyword>
<dbReference type="RefSeq" id="WP_323296256.1">
    <property type="nucleotide sequence ID" value="NZ_JAYFUM010000008.1"/>
</dbReference>
<evidence type="ECO:0000313" key="2">
    <source>
        <dbReference type="EMBL" id="MEA5139095.1"/>
    </source>
</evidence>
<proteinExistence type="predicted"/>
<dbReference type="EMBL" id="JAYFUM010000008">
    <property type="protein sequence ID" value="MEA5139095.1"/>
    <property type="molecule type" value="Genomic_DNA"/>
</dbReference>
<name>A0ABU5Q8C2_9BACT</name>
<reference evidence="2 3" key="1">
    <citation type="submission" date="2023-12" db="EMBL/GenBank/DDBJ databases">
        <title>Novel species of the genus Arcicella isolated from rivers.</title>
        <authorList>
            <person name="Lu H."/>
        </authorList>
    </citation>
    <scope>NUCLEOTIDE SEQUENCE [LARGE SCALE GENOMIC DNA]</scope>
    <source>
        <strain evidence="2 3">KCTC 23307</strain>
    </source>
</reference>
<feature type="transmembrane region" description="Helical" evidence="1">
    <location>
        <begin position="53"/>
        <end position="70"/>
    </location>
</feature>
<dbReference type="Proteomes" id="UP001302949">
    <property type="component" value="Unassembled WGS sequence"/>
</dbReference>
<organism evidence="2 3">
    <name type="scientific">Arcicella rigui</name>
    <dbReference type="NCBI Taxonomy" id="797020"/>
    <lineage>
        <taxon>Bacteria</taxon>
        <taxon>Pseudomonadati</taxon>
        <taxon>Bacteroidota</taxon>
        <taxon>Cytophagia</taxon>
        <taxon>Cytophagales</taxon>
        <taxon>Flectobacillaceae</taxon>
        <taxon>Arcicella</taxon>
    </lineage>
</organism>
<accession>A0ABU5Q8C2</accession>
<keyword evidence="1" id="KW-0472">Membrane</keyword>
<sequence length="145" mass="16803">MENNKFDIEKISRENIFKVPENYFENLPMQIQAKTSGRAKVIPLVSWSMKRTWASLAACSIIVILAYFTWMPKQDALSNEALSEVQNKEIVNYLIQEDVSQSDIAEHFEEEDVKVSNDSELLDYLKLNDKDIIQSIDLENLEEDI</sequence>
<keyword evidence="1" id="KW-1133">Transmembrane helix</keyword>